<proteinExistence type="inferred from homology"/>
<dbReference type="Gene3D" id="3.90.220.20">
    <property type="entry name" value="DNA methylase specificity domains"/>
    <property type="match status" value="2"/>
</dbReference>
<dbReference type="InterPro" id="IPR000055">
    <property type="entry name" value="Restrct_endonuc_typeI_TRD"/>
</dbReference>
<name>A0AA41G765_9EURY</name>
<dbReference type="AlphaFoldDB" id="A0AA41G765"/>
<dbReference type="EMBL" id="JAHQXE010000002">
    <property type="protein sequence ID" value="MBV0901402.1"/>
    <property type="molecule type" value="Genomic_DNA"/>
</dbReference>
<keyword evidence="5" id="KW-0255">Endonuclease</keyword>
<dbReference type="EC" id="3.1.21.-" evidence="5"/>
<accession>A0AA41G765</accession>
<reference evidence="5" key="1">
    <citation type="submission" date="2021-06" db="EMBL/GenBank/DDBJ databases">
        <title>New haloarchaea isolates fom saline soil.</title>
        <authorList>
            <person name="Duran-Viseras A."/>
            <person name="Sanchez-Porro C.S."/>
            <person name="Ventosa A."/>
        </authorList>
    </citation>
    <scope>NUCLEOTIDE SEQUENCE</scope>
    <source>
        <strain evidence="5">JCM 18369</strain>
    </source>
</reference>
<dbReference type="GO" id="GO:0009307">
    <property type="term" value="P:DNA restriction-modification system"/>
    <property type="evidence" value="ECO:0007669"/>
    <property type="project" value="UniProtKB-KW"/>
</dbReference>
<comment type="similarity">
    <text evidence="1">Belongs to the type-I restriction system S methylase family.</text>
</comment>
<dbReference type="GO" id="GO:0016787">
    <property type="term" value="F:hydrolase activity"/>
    <property type="evidence" value="ECO:0007669"/>
    <property type="project" value="UniProtKB-KW"/>
</dbReference>
<evidence type="ECO:0000313" key="6">
    <source>
        <dbReference type="Proteomes" id="UP001166304"/>
    </source>
</evidence>
<gene>
    <name evidence="5" type="ORF">KTS37_06320</name>
</gene>
<keyword evidence="3" id="KW-0238">DNA-binding</keyword>
<protein>
    <submittedName>
        <fullName evidence="5">Restriction endonuclease subunit S</fullName>
        <ecNumber evidence="5">3.1.21.-</ecNumber>
    </submittedName>
</protein>
<dbReference type="PANTHER" id="PTHR30408:SF12">
    <property type="entry name" value="TYPE I RESTRICTION ENZYME MJAVIII SPECIFICITY SUBUNIT"/>
    <property type="match status" value="1"/>
</dbReference>
<evidence type="ECO:0000256" key="3">
    <source>
        <dbReference type="ARBA" id="ARBA00023125"/>
    </source>
</evidence>
<evidence type="ECO:0000259" key="4">
    <source>
        <dbReference type="Pfam" id="PF01420"/>
    </source>
</evidence>
<evidence type="ECO:0000313" key="5">
    <source>
        <dbReference type="EMBL" id="MBV0901402.1"/>
    </source>
</evidence>
<dbReference type="GO" id="GO:0004519">
    <property type="term" value="F:endonuclease activity"/>
    <property type="evidence" value="ECO:0007669"/>
    <property type="project" value="UniProtKB-KW"/>
</dbReference>
<keyword evidence="2" id="KW-0680">Restriction system</keyword>
<keyword evidence="5" id="KW-0540">Nuclease</keyword>
<dbReference type="RefSeq" id="WP_162412616.1">
    <property type="nucleotide sequence ID" value="NZ_JAHQXE010000002.1"/>
</dbReference>
<feature type="domain" description="Type I restriction modification DNA specificity" evidence="4">
    <location>
        <begin position="32"/>
        <end position="177"/>
    </location>
</feature>
<dbReference type="SUPFAM" id="SSF116734">
    <property type="entry name" value="DNA methylase specificity domain"/>
    <property type="match status" value="2"/>
</dbReference>
<keyword evidence="6" id="KW-1185">Reference proteome</keyword>
<dbReference type="GO" id="GO:0003677">
    <property type="term" value="F:DNA binding"/>
    <property type="evidence" value="ECO:0007669"/>
    <property type="project" value="UniProtKB-KW"/>
</dbReference>
<dbReference type="PANTHER" id="PTHR30408">
    <property type="entry name" value="TYPE-1 RESTRICTION ENZYME ECOKI SPECIFICITY PROTEIN"/>
    <property type="match status" value="1"/>
</dbReference>
<organism evidence="5 6">
    <name type="scientific">Haloarcula salina</name>
    <dbReference type="NCBI Taxonomy" id="1429914"/>
    <lineage>
        <taxon>Archaea</taxon>
        <taxon>Methanobacteriati</taxon>
        <taxon>Methanobacteriota</taxon>
        <taxon>Stenosarchaea group</taxon>
        <taxon>Halobacteria</taxon>
        <taxon>Halobacteriales</taxon>
        <taxon>Haloarculaceae</taxon>
        <taxon>Haloarcula</taxon>
    </lineage>
</organism>
<dbReference type="Pfam" id="PF01420">
    <property type="entry name" value="Methylase_S"/>
    <property type="match status" value="2"/>
</dbReference>
<comment type="caution">
    <text evidence="5">The sequence shown here is derived from an EMBL/GenBank/DDBJ whole genome shotgun (WGS) entry which is preliminary data.</text>
</comment>
<evidence type="ECO:0000256" key="1">
    <source>
        <dbReference type="ARBA" id="ARBA00010923"/>
    </source>
</evidence>
<feature type="domain" description="Type I restriction modification DNA specificity" evidence="4">
    <location>
        <begin position="260"/>
        <end position="437"/>
    </location>
</feature>
<dbReference type="InterPro" id="IPR052021">
    <property type="entry name" value="Type-I_RS_S_subunit"/>
</dbReference>
<keyword evidence="5" id="KW-0378">Hydrolase</keyword>
<evidence type="ECO:0000256" key="2">
    <source>
        <dbReference type="ARBA" id="ARBA00022747"/>
    </source>
</evidence>
<sequence>MISFDFPQSELDNKLAVPHYEVRNILNNLSREFETVSIGDCAKVASGSYIPEYVSDGTPYLRVGNIGEFQFNLNDEDTEFVDPDHPDLTDRVFVEEGDVVIPRTGTLGNASIATHQTVGAVMSQHVTRISFDGVDPYYAVAFLNTEFGKEQMLHSGHGSTRKELTHKSLKRIEIPIVEDGIEDIAQSVREAMEAEHKANGKLEKALDLFREGIQIGISKELGSASFSVRTNDIQDEKYFSFIPEHYRPEYRDVVREIRANYKTKQLGDIAKINRGQGTTVDEYSTEGIPFVRPSDLVNWEIDPYPDHYATLDTYEKFDQEVQENDILYSIEGKVGQSAILLEDEKCVFKNHIERIRIQNEQVDPVFAFLFLNTEYGDYQVRTKKVIQTTIPGIAGRIREVYIPISPADSDDFNEEIHEAISVAKEGLQLKKQKKDSLSSAKTKISKILEDQIER</sequence>
<dbReference type="InterPro" id="IPR044946">
    <property type="entry name" value="Restrct_endonuc_typeI_TRD_sf"/>
</dbReference>
<dbReference type="Proteomes" id="UP001166304">
    <property type="component" value="Unassembled WGS sequence"/>
</dbReference>